<organism evidence="8 9">
    <name type="scientific">Emericellopsis atlantica</name>
    <dbReference type="NCBI Taxonomy" id="2614577"/>
    <lineage>
        <taxon>Eukaryota</taxon>
        <taxon>Fungi</taxon>
        <taxon>Dikarya</taxon>
        <taxon>Ascomycota</taxon>
        <taxon>Pezizomycotina</taxon>
        <taxon>Sordariomycetes</taxon>
        <taxon>Hypocreomycetidae</taxon>
        <taxon>Hypocreales</taxon>
        <taxon>Bionectriaceae</taxon>
        <taxon>Emericellopsis</taxon>
    </lineage>
</organism>
<dbReference type="GO" id="GO:0006351">
    <property type="term" value="P:DNA-templated transcription"/>
    <property type="evidence" value="ECO:0007669"/>
    <property type="project" value="InterPro"/>
</dbReference>
<evidence type="ECO:0000313" key="8">
    <source>
        <dbReference type="EMBL" id="KAG9254175.1"/>
    </source>
</evidence>
<keyword evidence="4" id="KW-0520">NAD</keyword>
<dbReference type="PROSITE" id="PS00065">
    <property type="entry name" value="D_2_HYDROXYACID_DH_1"/>
    <property type="match status" value="1"/>
</dbReference>
<dbReference type="InterPro" id="IPR001138">
    <property type="entry name" value="Zn2Cys6_DnaBD"/>
</dbReference>
<gene>
    <name evidence="8" type="ORF">F5Z01DRAFT_724145</name>
</gene>
<comment type="caution">
    <text evidence="8">The sequence shown here is derived from an EMBL/GenBank/DDBJ whole genome shotgun (WGS) entry which is preliminary data.</text>
</comment>
<feature type="domain" description="Zn(2)-C6 fungal-type" evidence="7">
    <location>
        <begin position="19"/>
        <end position="49"/>
    </location>
</feature>
<dbReference type="InterPro" id="IPR029752">
    <property type="entry name" value="D-isomer_DH_CS1"/>
</dbReference>
<evidence type="ECO:0000256" key="1">
    <source>
        <dbReference type="ARBA" id="ARBA00005854"/>
    </source>
</evidence>
<dbReference type="PANTHER" id="PTHR43761:SF1">
    <property type="entry name" value="D-ISOMER SPECIFIC 2-HYDROXYACID DEHYDROGENASE CATALYTIC DOMAIN-CONTAINING PROTEIN-RELATED"/>
    <property type="match status" value="1"/>
</dbReference>
<dbReference type="InterPro" id="IPR006140">
    <property type="entry name" value="D-isomer_DH_NAD-bd"/>
</dbReference>
<dbReference type="InterPro" id="IPR036864">
    <property type="entry name" value="Zn2-C6_fun-type_DNA-bd_sf"/>
</dbReference>
<dbReference type="SMART" id="SM00906">
    <property type="entry name" value="Fungal_trans"/>
    <property type="match status" value="1"/>
</dbReference>
<protein>
    <submittedName>
        <fullName evidence="8">D-isomer specific 2-hydroxyacid dehydrogenase</fullName>
    </submittedName>
</protein>
<accession>A0A9P8CPI9</accession>
<dbReference type="GeneID" id="70297529"/>
<dbReference type="EMBL" id="MU251255">
    <property type="protein sequence ID" value="KAG9254175.1"/>
    <property type="molecule type" value="Genomic_DNA"/>
</dbReference>
<dbReference type="InterPro" id="IPR007219">
    <property type="entry name" value="XnlR_reg_dom"/>
</dbReference>
<dbReference type="GO" id="GO:0016616">
    <property type="term" value="F:oxidoreductase activity, acting on the CH-OH group of donors, NAD or NADP as acceptor"/>
    <property type="evidence" value="ECO:0007669"/>
    <property type="project" value="InterPro"/>
</dbReference>
<dbReference type="GO" id="GO:0008270">
    <property type="term" value="F:zinc ion binding"/>
    <property type="evidence" value="ECO:0007669"/>
    <property type="project" value="InterPro"/>
</dbReference>
<dbReference type="CDD" id="cd00067">
    <property type="entry name" value="GAL4"/>
    <property type="match status" value="1"/>
</dbReference>
<evidence type="ECO:0000256" key="3">
    <source>
        <dbReference type="ARBA" id="ARBA00023002"/>
    </source>
</evidence>
<dbReference type="SUPFAM" id="SSF57701">
    <property type="entry name" value="Zn2/Cys6 DNA-binding domain"/>
    <property type="match status" value="1"/>
</dbReference>
<dbReference type="InterPro" id="IPR006139">
    <property type="entry name" value="D-isomer_2_OHA_DH_cat_dom"/>
</dbReference>
<proteinExistence type="inferred from homology"/>
<dbReference type="Pfam" id="PF04082">
    <property type="entry name" value="Fungal_trans"/>
    <property type="match status" value="1"/>
</dbReference>
<evidence type="ECO:0000256" key="2">
    <source>
        <dbReference type="ARBA" id="ARBA00022723"/>
    </source>
</evidence>
<evidence type="ECO:0000313" key="9">
    <source>
        <dbReference type="Proteomes" id="UP000887229"/>
    </source>
</evidence>
<dbReference type="Gene3D" id="4.10.240.10">
    <property type="entry name" value="Zn(2)-C6 fungal-type DNA-binding domain"/>
    <property type="match status" value="1"/>
</dbReference>
<dbReference type="PROSITE" id="PS00670">
    <property type="entry name" value="D_2_HYDROXYACID_DH_2"/>
    <property type="match status" value="1"/>
</dbReference>
<evidence type="ECO:0000256" key="5">
    <source>
        <dbReference type="ARBA" id="ARBA00023242"/>
    </source>
</evidence>
<evidence type="ECO:0000256" key="4">
    <source>
        <dbReference type="ARBA" id="ARBA00023027"/>
    </source>
</evidence>
<dbReference type="Gene3D" id="3.40.50.720">
    <property type="entry name" value="NAD(P)-binding Rossmann-like Domain"/>
    <property type="match status" value="2"/>
</dbReference>
<dbReference type="SUPFAM" id="SSF52283">
    <property type="entry name" value="Formate/glycerate dehydrogenase catalytic domain-like"/>
    <property type="match status" value="1"/>
</dbReference>
<keyword evidence="2" id="KW-0479">Metal-binding</keyword>
<dbReference type="InterPro" id="IPR036291">
    <property type="entry name" value="NAD(P)-bd_dom_sf"/>
</dbReference>
<dbReference type="PROSITE" id="PS50048">
    <property type="entry name" value="ZN2_CY6_FUNGAL_2"/>
    <property type="match status" value="1"/>
</dbReference>
<dbReference type="Proteomes" id="UP000887229">
    <property type="component" value="Unassembled WGS sequence"/>
</dbReference>
<feature type="compositionally biased region" description="Low complexity" evidence="6">
    <location>
        <begin position="85"/>
        <end position="110"/>
    </location>
</feature>
<keyword evidence="9" id="KW-1185">Reference proteome</keyword>
<dbReference type="InterPro" id="IPR029753">
    <property type="entry name" value="D-isomer_DH_CS"/>
</dbReference>
<evidence type="ECO:0000256" key="6">
    <source>
        <dbReference type="SAM" id="MobiDB-lite"/>
    </source>
</evidence>
<dbReference type="CDD" id="cd12148">
    <property type="entry name" value="fungal_TF_MHR"/>
    <property type="match status" value="1"/>
</dbReference>
<dbReference type="InterPro" id="IPR050418">
    <property type="entry name" value="D-iso_2-hydroxyacid_DH_PdxB"/>
</dbReference>
<dbReference type="Pfam" id="PF02826">
    <property type="entry name" value="2-Hacid_dh_C"/>
    <property type="match status" value="1"/>
</dbReference>
<dbReference type="OrthoDB" id="25921at2759"/>
<dbReference type="Pfam" id="PF00172">
    <property type="entry name" value="Zn_clus"/>
    <property type="match status" value="1"/>
</dbReference>
<reference evidence="8" key="1">
    <citation type="journal article" date="2021" name="IMA Fungus">
        <title>Genomic characterization of three marine fungi, including Emericellopsis atlantica sp. nov. with signatures of a generalist lifestyle and marine biomass degradation.</title>
        <authorList>
            <person name="Hagestad O.C."/>
            <person name="Hou L."/>
            <person name="Andersen J.H."/>
            <person name="Hansen E.H."/>
            <person name="Altermark B."/>
            <person name="Li C."/>
            <person name="Kuhnert E."/>
            <person name="Cox R.J."/>
            <person name="Crous P.W."/>
            <person name="Spatafora J.W."/>
            <person name="Lail K."/>
            <person name="Amirebrahimi M."/>
            <person name="Lipzen A."/>
            <person name="Pangilinan J."/>
            <person name="Andreopoulos W."/>
            <person name="Hayes R.D."/>
            <person name="Ng V."/>
            <person name="Grigoriev I.V."/>
            <person name="Jackson S.A."/>
            <person name="Sutton T.D.S."/>
            <person name="Dobson A.D.W."/>
            <person name="Rama T."/>
        </authorList>
    </citation>
    <scope>NUCLEOTIDE SEQUENCE</scope>
    <source>
        <strain evidence="8">TS7</strain>
    </source>
</reference>
<dbReference type="GO" id="GO:0003677">
    <property type="term" value="F:DNA binding"/>
    <property type="evidence" value="ECO:0007669"/>
    <property type="project" value="InterPro"/>
</dbReference>
<dbReference type="GO" id="GO:0000981">
    <property type="term" value="F:DNA-binding transcription factor activity, RNA polymerase II-specific"/>
    <property type="evidence" value="ECO:0007669"/>
    <property type="project" value="InterPro"/>
</dbReference>
<feature type="region of interest" description="Disordered" evidence="6">
    <location>
        <begin position="85"/>
        <end position="115"/>
    </location>
</feature>
<dbReference type="Pfam" id="PF00389">
    <property type="entry name" value="2-Hacid_dh"/>
    <property type="match status" value="1"/>
</dbReference>
<dbReference type="AlphaFoldDB" id="A0A9P8CPI9"/>
<dbReference type="RefSeq" id="XP_046118099.1">
    <property type="nucleotide sequence ID" value="XM_046266626.1"/>
</dbReference>
<dbReference type="PANTHER" id="PTHR43761">
    <property type="entry name" value="D-ISOMER SPECIFIC 2-HYDROXYACID DEHYDROGENASE FAMILY PROTEIN (AFU_ORTHOLOGUE AFUA_1G13630)"/>
    <property type="match status" value="1"/>
</dbReference>
<dbReference type="PROSITE" id="PS00671">
    <property type="entry name" value="D_2_HYDROXYACID_DH_3"/>
    <property type="match status" value="1"/>
</dbReference>
<dbReference type="PROSITE" id="PS00463">
    <property type="entry name" value="ZN2_CY6_FUNGAL_1"/>
    <property type="match status" value="1"/>
</dbReference>
<dbReference type="GO" id="GO:0051287">
    <property type="term" value="F:NAD binding"/>
    <property type="evidence" value="ECO:0007669"/>
    <property type="project" value="InterPro"/>
</dbReference>
<keyword evidence="5" id="KW-0539">Nucleus</keyword>
<comment type="similarity">
    <text evidence="1">Belongs to the D-isomer specific 2-hydroxyacid dehydrogenase family.</text>
</comment>
<keyword evidence="3" id="KW-0560">Oxidoreductase</keyword>
<dbReference type="SUPFAM" id="SSF51735">
    <property type="entry name" value="NAD(P)-binding Rossmann-fold domains"/>
    <property type="match status" value="1"/>
</dbReference>
<sequence length="1079" mass="118069">MQPSSSPDASDAAAKRAFACERCSRRKQRCDRTIPLCAPCRLARALCRSSSREEAVIQGKDSEVTRKGYVTLLLEQIAAVEAQLEAETTQQQQQQQQQSPSPAASDSDALAPPPTSMNMSFLSLSAMAEPCTRDGEFLKQLSISRLIAGVTETYGGNPETASRVGSLWDGIASYLRHPAGATQRLHIARDEADKALRTYLDVVDFRFPRLPVAKVQRGIEAIAAPDEARYRQTLARDPAHIFMAYAVIAIVPLVSDSYPISQGSWVSVHLLGKSLKVLDRVFHQEDGVDIVQCLQLLVILAIHCSTAGSAWHLIGFAMNKCIALGYHREDPKTVLSIPHTELLQRRWAFWGCYLLDVLICAALGRPLSIDASYITTPVPDAMADDVEQDTALFARDSQAPSSVQGNDSMSPQESHHVHLFRYAMLLASVISDTPSSTTRPSRGTASDFEHFLGRALHWRTSGPPHDDPLVRSSYLFQTSLYNTLVLRISVRELLAGFDFDDASSDGLAACFRHWPADGWVVEQRRVSRLKLPSICTAVARSLNRTRMSGRSYLSLLTGYSAVTMALACLYCLAVRIRLLAAGGQNSGSQGTARADSLHFSPAAFGASLYESPGQAWPAFNNPRTWRSAGTGGSQDHVVLSDEYGQLDMMLGIAISKLDVVGRQFPRIHEYRTIVLNIRSFLVALSKQQMGELDESLQDHIDAVTSCAKDVGPIHLQQLTAAVVHVSTWKELNDAIHVNFPQPSMSPILSNTPPSTGQPAPKPQLYILSDFHPEAVRYAQSLFDCVLYGDPQGDEWRSRATAILIKDYYITDDDLAAAPQLRVIGKQGVGLDKVDVEACRRRNVQICNTPGVNAGAVAEMALCLALSVAREVPQMVLRQRVQGEAVRKETVAGLLLSRKVIGVVGMGHIGQAVARMFVGGLQAKIIAFDPYFPQEGGGAWDQIPHQRVDDLDELLAAADVVTLHVPLTDATRDMISAPQLRWMKKTAILINTARGGIVNEDDLAEALEQGWIWGAGFDCHVQEPPTLERYERLWSSPRFVGTPHIAAATDETQIATINGAIDGVYQFVQTKCNGKTAARP</sequence>
<name>A0A9P8CPI9_9HYPO</name>
<evidence type="ECO:0000259" key="7">
    <source>
        <dbReference type="PROSITE" id="PS50048"/>
    </source>
</evidence>